<feature type="region of interest" description="Disordered" evidence="11">
    <location>
        <begin position="620"/>
        <end position="657"/>
    </location>
</feature>
<evidence type="ECO:0000256" key="4">
    <source>
        <dbReference type="ARBA" id="ARBA00022679"/>
    </source>
</evidence>
<proteinExistence type="predicted"/>
<evidence type="ECO:0000256" key="5">
    <source>
        <dbReference type="ARBA" id="ARBA00022741"/>
    </source>
</evidence>
<dbReference type="SMART" id="SM00220">
    <property type="entry name" value="S_TKc"/>
    <property type="match status" value="1"/>
</dbReference>
<dbReference type="SUPFAM" id="SSF56112">
    <property type="entry name" value="Protein kinase-like (PK-like)"/>
    <property type="match status" value="1"/>
</dbReference>
<evidence type="ECO:0000256" key="9">
    <source>
        <dbReference type="ARBA" id="ARBA00048679"/>
    </source>
</evidence>
<sequence>MASVPKRHTYSGNVATERNHHPLQRNNEMLYPIRKSQRKHATFGPYIVGSTLGEGEFGKVKLGWSKASSPNEVPKQVAIKLIRRDTIKKDADKEVKIYREINALKHLTHPNIIYLEEVLQNSKYIGIVLEFVSGGEFYKYIQRKRRLKESSACRLFAQLISGVNYMHTKGLVHRDLKLENLLMDKHENLVITDFGFVNEFFEDNELMRTSCGSPCYAAPELVVSTKAYEARKADVWSCGVILYAMLAGYLPWDDDHENPTGDDIARLYQYITQTPLKFPEYITPIPRDLLRRILVPNPRRRVSLRAIQRHEWLKPHQAFLSIQPNYWDEQLQKEHPQLAAGGDVGRHTTYSSPTSSDSKSRDRNSLIIESTIEQSRMSPQPVDTRPNSSISTSDLTLIPSNTKRNQNESRVVSDRSIESNNHKRNTTNSSSQAEQTTARHSSRGKKHTSVTGLLTIPGSPTIVRTRHISSEPTGQVNAPNQKTFTQEDFHRVGNYHVPRSKPRPTSYYPGLIRNTADDSLMNIPVNKLNGKVPECKNLVSSKNPEGISSDTAHDATKAAISNNSIIILSEAPAVKISPVDYHYAIGDLNYGDQPTKEAIAKMNRDLAYKLIENDASLEKVGPDNESMISTAKESNGSISEEDTETRPDNVVNPSNKSVISLEKENRKNYEKKRFSFMSLYSSLNGSRSTVESRHSKVNMPPASSRNLSGQSNHSSNKITQQQSRILADNSVSKVPAPDKNINDGGGRIANSGNTGSGNPGRPTRASVMISTLREEERSTVSTEGHNVEAQTSTARKVLNFFKRRSMRI</sequence>
<dbReference type="InterPro" id="IPR034674">
    <property type="entry name" value="STK_Kin4/ppk1"/>
</dbReference>
<dbReference type="FunFam" id="1.10.510.10:FF:000397">
    <property type="entry name" value="Serine/threonine-protein kinase KIN4"/>
    <property type="match status" value="1"/>
</dbReference>
<comment type="catalytic activity">
    <reaction evidence="8">
        <text>L-threonyl-[protein] + ATP = O-phospho-L-threonyl-[protein] + ADP + H(+)</text>
        <dbReference type="Rhea" id="RHEA:46608"/>
        <dbReference type="Rhea" id="RHEA-COMP:11060"/>
        <dbReference type="Rhea" id="RHEA-COMP:11605"/>
        <dbReference type="ChEBI" id="CHEBI:15378"/>
        <dbReference type="ChEBI" id="CHEBI:30013"/>
        <dbReference type="ChEBI" id="CHEBI:30616"/>
        <dbReference type="ChEBI" id="CHEBI:61977"/>
        <dbReference type="ChEBI" id="CHEBI:456216"/>
        <dbReference type="EC" id="2.7.11.1"/>
    </reaction>
</comment>
<feature type="region of interest" description="Disordered" evidence="11">
    <location>
        <begin position="683"/>
        <end position="764"/>
    </location>
</feature>
<keyword evidence="6" id="KW-0418">Kinase</keyword>
<dbReference type="PROSITE" id="PS00107">
    <property type="entry name" value="PROTEIN_KINASE_ATP"/>
    <property type="match status" value="1"/>
</dbReference>
<dbReference type="PANTHER" id="PTHR24346">
    <property type="entry name" value="MAP/MICROTUBULE AFFINITY-REGULATING KINASE"/>
    <property type="match status" value="1"/>
</dbReference>
<dbReference type="EMBL" id="OX365919">
    <property type="protein sequence ID" value="CAI4064487.1"/>
    <property type="molecule type" value="Genomic_DNA"/>
</dbReference>
<keyword evidence="2" id="KW-0723">Serine/threonine-protein kinase</keyword>
<keyword evidence="3" id="KW-0597">Phosphoprotein</keyword>
<evidence type="ECO:0000256" key="1">
    <source>
        <dbReference type="ARBA" id="ARBA00012513"/>
    </source>
</evidence>
<dbReference type="PANTHER" id="PTHR24346:SF110">
    <property type="entry name" value="NON-SPECIFIC SERINE_THREONINE PROTEIN KINASE"/>
    <property type="match status" value="1"/>
</dbReference>
<accession>A0AA35JJN3</accession>
<dbReference type="Gene3D" id="1.10.510.10">
    <property type="entry name" value="Transferase(Phosphotransferase) domain 1"/>
    <property type="match status" value="1"/>
</dbReference>
<dbReference type="GO" id="GO:0004674">
    <property type="term" value="F:protein serine/threonine kinase activity"/>
    <property type="evidence" value="ECO:0007669"/>
    <property type="project" value="UniProtKB-KW"/>
</dbReference>
<dbReference type="GO" id="GO:0035556">
    <property type="term" value="P:intracellular signal transduction"/>
    <property type="evidence" value="ECO:0007669"/>
    <property type="project" value="TreeGrafter"/>
</dbReference>
<dbReference type="InterPro" id="IPR008271">
    <property type="entry name" value="Ser/Thr_kinase_AS"/>
</dbReference>
<dbReference type="GO" id="GO:0005938">
    <property type="term" value="C:cell cortex"/>
    <property type="evidence" value="ECO:0007669"/>
    <property type="project" value="UniProtKB-ARBA"/>
</dbReference>
<dbReference type="Proteomes" id="UP001162090">
    <property type="component" value="Chromosome 8"/>
</dbReference>
<dbReference type="GO" id="GO:0005524">
    <property type="term" value="F:ATP binding"/>
    <property type="evidence" value="ECO:0007669"/>
    <property type="project" value="UniProtKB-UniRule"/>
</dbReference>
<evidence type="ECO:0000256" key="2">
    <source>
        <dbReference type="ARBA" id="ARBA00022527"/>
    </source>
</evidence>
<reference evidence="13" key="1">
    <citation type="submission" date="2022-10" db="EMBL/GenBank/DDBJ databases">
        <authorList>
            <person name="Byrne P K."/>
        </authorList>
    </citation>
    <scope>NUCLEOTIDE SEQUENCE</scope>
    <source>
        <strain evidence="13">CBS7001</strain>
    </source>
</reference>
<dbReference type="GO" id="GO:0000011">
    <property type="term" value="P:vacuole inheritance"/>
    <property type="evidence" value="ECO:0007669"/>
    <property type="project" value="UniProtKB-ARBA"/>
</dbReference>
<dbReference type="InterPro" id="IPR011009">
    <property type="entry name" value="Kinase-like_dom_sf"/>
</dbReference>
<feature type="compositionally biased region" description="Polar residues" evidence="11">
    <location>
        <begin position="701"/>
        <end position="732"/>
    </location>
</feature>
<feature type="compositionally biased region" description="Polar residues" evidence="11">
    <location>
        <begin position="426"/>
        <end position="439"/>
    </location>
</feature>
<evidence type="ECO:0000256" key="10">
    <source>
        <dbReference type="PROSITE-ProRule" id="PRU10141"/>
    </source>
</evidence>
<evidence type="ECO:0000256" key="7">
    <source>
        <dbReference type="ARBA" id="ARBA00022840"/>
    </source>
</evidence>
<gene>
    <name evidence="13" type="primary">SUVC08G2640</name>
    <name evidence="13" type="ORF">SUVC_08G2640</name>
</gene>
<name>A0AA35JJN3_SACUV</name>
<evidence type="ECO:0000259" key="12">
    <source>
        <dbReference type="PROSITE" id="PS50011"/>
    </source>
</evidence>
<dbReference type="PROSITE" id="PS00108">
    <property type="entry name" value="PROTEIN_KINASE_ST"/>
    <property type="match status" value="1"/>
</dbReference>
<evidence type="ECO:0000256" key="3">
    <source>
        <dbReference type="ARBA" id="ARBA00022553"/>
    </source>
</evidence>
<protein>
    <recommendedName>
        <fullName evidence="1">non-specific serine/threonine protein kinase</fullName>
        <ecNumber evidence="1">2.7.11.1</ecNumber>
    </recommendedName>
</protein>
<keyword evidence="7 10" id="KW-0067">ATP-binding</keyword>
<feature type="compositionally biased region" description="Basic and acidic residues" evidence="11">
    <location>
        <begin position="405"/>
        <end position="421"/>
    </location>
</feature>
<evidence type="ECO:0000256" key="11">
    <source>
        <dbReference type="SAM" id="MobiDB-lite"/>
    </source>
</evidence>
<feature type="compositionally biased region" description="Polar residues" evidence="11">
    <location>
        <begin position="367"/>
        <end position="378"/>
    </location>
</feature>
<dbReference type="GO" id="GO:0005935">
    <property type="term" value="C:cellular bud neck"/>
    <property type="evidence" value="ECO:0007669"/>
    <property type="project" value="UniProtKB-ARBA"/>
</dbReference>
<dbReference type="InterPro" id="IPR000719">
    <property type="entry name" value="Prot_kinase_dom"/>
</dbReference>
<organism evidence="13 14">
    <name type="scientific">Saccharomyces uvarum</name>
    <name type="common">Yeast</name>
    <name type="synonym">Saccharomyces bayanus var. uvarum</name>
    <dbReference type="NCBI Taxonomy" id="230603"/>
    <lineage>
        <taxon>Eukaryota</taxon>
        <taxon>Fungi</taxon>
        <taxon>Dikarya</taxon>
        <taxon>Ascomycota</taxon>
        <taxon>Saccharomycotina</taxon>
        <taxon>Saccharomycetes</taxon>
        <taxon>Saccharomycetales</taxon>
        <taxon>Saccharomycetaceae</taxon>
        <taxon>Saccharomyces</taxon>
    </lineage>
</organism>
<dbReference type="CDD" id="cd14076">
    <property type="entry name" value="STKc_Kin4"/>
    <property type="match status" value="1"/>
</dbReference>
<feature type="compositionally biased region" description="Polar residues" evidence="11">
    <location>
        <begin position="385"/>
        <end position="404"/>
    </location>
</feature>
<comment type="catalytic activity">
    <reaction evidence="9">
        <text>L-seryl-[protein] + ATP = O-phospho-L-seryl-[protein] + ADP + H(+)</text>
        <dbReference type="Rhea" id="RHEA:17989"/>
        <dbReference type="Rhea" id="RHEA-COMP:9863"/>
        <dbReference type="Rhea" id="RHEA-COMP:11604"/>
        <dbReference type="ChEBI" id="CHEBI:15378"/>
        <dbReference type="ChEBI" id="CHEBI:29999"/>
        <dbReference type="ChEBI" id="CHEBI:30616"/>
        <dbReference type="ChEBI" id="CHEBI:83421"/>
        <dbReference type="ChEBI" id="CHEBI:456216"/>
        <dbReference type="EC" id="2.7.11.1"/>
    </reaction>
</comment>
<keyword evidence="5 10" id="KW-0547">Nucleotide-binding</keyword>
<feature type="region of interest" description="Disordered" evidence="11">
    <location>
        <begin position="338"/>
        <end position="457"/>
    </location>
</feature>
<feature type="binding site" evidence="10">
    <location>
        <position position="80"/>
    </location>
    <ligand>
        <name>ATP</name>
        <dbReference type="ChEBI" id="CHEBI:30616"/>
    </ligand>
</feature>
<dbReference type="EC" id="2.7.11.1" evidence="1"/>
<evidence type="ECO:0000313" key="14">
    <source>
        <dbReference type="Proteomes" id="UP001162090"/>
    </source>
</evidence>
<dbReference type="InterPro" id="IPR017441">
    <property type="entry name" value="Protein_kinase_ATP_BS"/>
</dbReference>
<feature type="domain" description="Protein kinase" evidence="12">
    <location>
        <begin position="46"/>
        <end position="313"/>
    </location>
</feature>
<dbReference type="GO" id="GO:0005856">
    <property type="term" value="C:cytoskeleton"/>
    <property type="evidence" value="ECO:0007669"/>
    <property type="project" value="UniProtKB-ARBA"/>
</dbReference>
<dbReference type="PROSITE" id="PS50011">
    <property type="entry name" value="PROTEIN_KINASE_DOM"/>
    <property type="match status" value="1"/>
</dbReference>
<feature type="compositionally biased region" description="Polar residues" evidence="11">
    <location>
        <begin position="626"/>
        <end position="638"/>
    </location>
</feature>
<evidence type="ECO:0000256" key="6">
    <source>
        <dbReference type="ARBA" id="ARBA00022777"/>
    </source>
</evidence>
<dbReference type="GO" id="GO:0045033">
    <property type="term" value="P:peroxisome inheritance"/>
    <property type="evidence" value="ECO:0007669"/>
    <property type="project" value="UniProtKB-ARBA"/>
</dbReference>
<keyword evidence="4" id="KW-0808">Transferase</keyword>
<dbReference type="AlphaFoldDB" id="A0AA35JJN3"/>
<dbReference type="Pfam" id="PF00069">
    <property type="entry name" value="Pkinase"/>
    <property type="match status" value="1"/>
</dbReference>
<feature type="compositionally biased region" description="Low complexity" evidence="11">
    <location>
        <begin position="348"/>
        <end position="357"/>
    </location>
</feature>
<evidence type="ECO:0000313" key="13">
    <source>
        <dbReference type="EMBL" id="CAI4064487.1"/>
    </source>
</evidence>
<feature type="region of interest" description="Disordered" evidence="11">
    <location>
        <begin position="1"/>
        <end position="20"/>
    </location>
</feature>
<evidence type="ECO:0000256" key="8">
    <source>
        <dbReference type="ARBA" id="ARBA00047899"/>
    </source>
</evidence>